<dbReference type="EMBL" id="LN515532">
    <property type="protein sequence ID" value="CEA16715.1"/>
    <property type="molecule type" value="Genomic_DNA"/>
</dbReference>
<dbReference type="SUPFAM" id="SSF51430">
    <property type="entry name" value="NAD(P)-linked oxidoreductase"/>
    <property type="match status" value="1"/>
</dbReference>
<dbReference type="Proteomes" id="UP000032417">
    <property type="component" value="Chromosome 1"/>
</dbReference>
<dbReference type="GO" id="GO:0016491">
    <property type="term" value="F:oxidoreductase activity"/>
    <property type="evidence" value="ECO:0007669"/>
    <property type="project" value="UniProtKB-KW"/>
</dbReference>
<keyword evidence="2" id="KW-0521">NADP</keyword>
<keyword evidence="6" id="KW-1185">Reference proteome</keyword>
<reference evidence="5 6" key="1">
    <citation type="submission" date="2014-08" db="EMBL/GenBank/DDBJ databases">
        <authorList>
            <person name="Wibberg D."/>
        </authorList>
    </citation>
    <scope>NUCLEOTIDE SEQUENCE [LARGE SCALE GENOMIC DNA]</scope>
    <source>
        <strain evidence="6">ING2-E5B</strain>
    </source>
</reference>
<protein>
    <submittedName>
        <fullName evidence="5">L-glyceraldehyde 3-phosphate reductase</fullName>
        <ecNumber evidence="5">1.1.1.-</ecNumber>
    </submittedName>
</protein>
<name>A0A098C1C4_9BACT</name>
<dbReference type="InterPro" id="IPR036812">
    <property type="entry name" value="NAD(P)_OxRdtase_dom_sf"/>
</dbReference>
<dbReference type="KEGG" id="pbt:ING2E5B_1985"/>
<evidence type="ECO:0000256" key="1">
    <source>
        <dbReference type="ARBA" id="ARBA00006515"/>
    </source>
</evidence>
<dbReference type="InterPro" id="IPR005399">
    <property type="entry name" value="K_chnl_volt-dep_bsu_KCNAB-rel"/>
</dbReference>
<proteinExistence type="inferred from homology"/>
<keyword evidence="3 5" id="KW-0560">Oxidoreductase</keyword>
<dbReference type="AlphaFoldDB" id="A0A098C1C4"/>
<dbReference type="HOGENOM" id="CLU_023205_2_0_10"/>
<evidence type="ECO:0000313" key="5">
    <source>
        <dbReference type="EMBL" id="CEA16715.1"/>
    </source>
</evidence>
<dbReference type="PANTHER" id="PTHR43150">
    <property type="entry name" value="HYPERKINETIC, ISOFORM M"/>
    <property type="match status" value="1"/>
</dbReference>
<organism evidence="5 6">
    <name type="scientific">Fermentimonas caenicola</name>
    <dbReference type="NCBI Taxonomy" id="1562970"/>
    <lineage>
        <taxon>Bacteria</taxon>
        <taxon>Pseudomonadati</taxon>
        <taxon>Bacteroidota</taxon>
        <taxon>Bacteroidia</taxon>
        <taxon>Bacteroidales</taxon>
        <taxon>Dysgonomonadaceae</taxon>
        <taxon>Fermentimonas</taxon>
    </lineage>
</organism>
<sequence>MDYSYCGTSGIQLPKISLGLWHNFGFVDDYETAKDMILYAFEQGITHFDLANNYGPPPGSAETNFGKILRENLSSHRDQMIISSKAGYYMWEGPYGDGGSRKYLMASIDQSLKRTGLDYFDIFYTHRYDPNTPIEETMQALVDIVRQGKALYVGFSNYPPVQARKGLNYLKERDVPCLIFQDKYSMFNRKPEEEILSITKEYGAGFIAFSPLAQGVLTDKYLNGIPEDSRAAKPTGFLRKEQVSPLLVEKVKQLNVIASERGQTMAEMAIAWVLRDPRVTSVIVGTRNMDQLKDNLNALQNLNFTKEELIRIDTILDGATL</sequence>
<evidence type="ECO:0000256" key="3">
    <source>
        <dbReference type="ARBA" id="ARBA00023002"/>
    </source>
</evidence>
<dbReference type="EC" id="1.1.1.-" evidence="5"/>
<comment type="similarity">
    <text evidence="1">Belongs to the shaker potassium channel beta subunit family.</text>
</comment>
<dbReference type="InterPro" id="IPR023210">
    <property type="entry name" value="NADP_OxRdtase_dom"/>
</dbReference>
<evidence type="ECO:0000313" key="6">
    <source>
        <dbReference type="Proteomes" id="UP000032417"/>
    </source>
</evidence>
<dbReference type="OrthoDB" id="9804790at2"/>
<dbReference type="PATRIC" id="fig|1562970.3.peg.1960"/>
<accession>A0A098C1C4</accession>
<evidence type="ECO:0000256" key="2">
    <source>
        <dbReference type="ARBA" id="ARBA00022857"/>
    </source>
</evidence>
<dbReference type="STRING" id="1562970.ING2E5B_1985"/>
<feature type="domain" description="NADP-dependent oxidoreductase" evidence="4">
    <location>
        <begin position="15"/>
        <end position="316"/>
    </location>
</feature>
<gene>
    <name evidence="5" type="primary">gpr</name>
    <name evidence="5" type="ORF">ING2E5B_1985</name>
</gene>
<dbReference type="Gene3D" id="3.20.20.100">
    <property type="entry name" value="NADP-dependent oxidoreductase domain"/>
    <property type="match status" value="1"/>
</dbReference>
<dbReference type="PANTHER" id="PTHR43150:SF4">
    <property type="entry name" value="L-GLYCERALDEHYDE 3-PHOSPHATE REDUCTASE"/>
    <property type="match status" value="1"/>
</dbReference>
<dbReference type="GO" id="GO:0051596">
    <property type="term" value="P:methylglyoxal catabolic process"/>
    <property type="evidence" value="ECO:0007669"/>
    <property type="project" value="TreeGrafter"/>
</dbReference>
<dbReference type="Pfam" id="PF00248">
    <property type="entry name" value="Aldo_ket_red"/>
    <property type="match status" value="1"/>
</dbReference>
<evidence type="ECO:0000259" key="4">
    <source>
        <dbReference type="Pfam" id="PF00248"/>
    </source>
</evidence>